<evidence type="ECO:0000313" key="9">
    <source>
        <dbReference type="EMBL" id="KAB1226573.1"/>
    </source>
</evidence>
<dbReference type="Pfam" id="PF02386">
    <property type="entry name" value="TrkH"/>
    <property type="match status" value="1"/>
</dbReference>
<comment type="caution">
    <text evidence="9">The sequence shown here is derived from an EMBL/GenBank/DDBJ whole genome shotgun (WGS) entry which is preliminary data.</text>
</comment>
<protein>
    <submittedName>
        <fullName evidence="9">Sodium transporter HKT1</fullName>
    </submittedName>
</protein>
<feature type="transmembrane region" description="Helical" evidence="8">
    <location>
        <begin position="426"/>
        <end position="445"/>
    </location>
</feature>
<sequence length="498" mass="55348">MRETIYISKLIRGTLPNTACYHPEGDVLGKEMCLDEGRPETELCRRSWRAYYQFLGAQRLLTLEVATYAYRDPKFLPRETRKNEALDKHEQIRPNYVQGDSTREGALITAPAGASFQSCQSRPICLLFRFVVFHVKPAWALFTYLIVGSLVGYLALKVSKPRATSFRPRDLDVFFTSVSAITVSSMSTVEMEVFSNTQLIIMIILMFIGGELFTSMLGLQLARSKLSGNLKNIENRVGSTAVVVSQTSPIHNNFVNQIELGLVTSPQLENDKPETDVADGLNCLDSASLKYNSIVTLAYVALAYILTVVAIGSGIVSAYMSHVPSARRILKNKGLDIQTFSLFTTVSSFTNCGFIPTNENMIIFTGNPGLLLLLIPQILMGNTLYPPCLLFVIWVLKKTTKRPAFGYMLANYRDMGYNHLFSGPRAALLVVTAFGFILIQFALFCSMEWNSGALDGLNAYQKLVSSLFQVVNTRHAGENAFDFSIIAPAVRVLFVVMM</sequence>
<feature type="transmembrane region" description="Helical" evidence="8">
    <location>
        <begin position="199"/>
        <end position="222"/>
    </location>
</feature>
<comment type="similarity">
    <text evidence="2">Belongs to the TrkH potassium transport family. HKT (TC 2.A.38.3) subfamily.</text>
</comment>
<evidence type="ECO:0000256" key="3">
    <source>
        <dbReference type="ARBA" id="ARBA00022448"/>
    </source>
</evidence>
<keyword evidence="10" id="KW-1185">Reference proteome</keyword>
<dbReference type="Proteomes" id="UP000516437">
    <property type="component" value="Chromosome 1"/>
</dbReference>
<name>A0A6A1WPI4_9ROSI</name>
<keyword evidence="4 8" id="KW-0812">Transmembrane</keyword>
<dbReference type="EMBL" id="RXIC02000019">
    <property type="protein sequence ID" value="KAB1226573.1"/>
    <property type="molecule type" value="Genomic_DNA"/>
</dbReference>
<dbReference type="PANTHER" id="PTHR31064:SF30">
    <property type="entry name" value="HIGH-AFFINITY POTASSIUM TRANSPORT PROTEIN-RELATED"/>
    <property type="match status" value="1"/>
</dbReference>
<gene>
    <name evidence="9" type="ORF">CJ030_MR1G016575</name>
</gene>
<keyword evidence="6" id="KW-0406">Ion transport</keyword>
<dbReference type="InterPro" id="IPR051143">
    <property type="entry name" value="TrkH_K-transport"/>
</dbReference>
<evidence type="ECO:0000256" key="1">
    <source>
        <dbReference type="ARBA" id="ARBA00004141"/>
    </source>
</evidence>
<keyword evidence="5 8" id="KW-1133">Transmembrane helix</keyword>
<proteinExistence type="inferred from homology"/>
<feature type="transmembrane region" description="Helical" evidence="8">
    <location>
        <begin position="138"/>
        <end position="159"/>
    </location>
</feature>
<organism evidence="9 10">
    <name type="scientific">Morella rubra</name>
    <name type="common">Chinese bayberry</name>
    <dbReference type="NCBI Taxonomy" id="262757"/>
    <lineage>
        <taxon>Eukaryota</taxon>
        <taxon>Viridiplantae</taxon>
        <taxon>Streptophyta</taxon>
        <taxon>Embryophyta</taxon>
        <taxon>Tracheophyta</taxon>
        <taxon>Spermatophyta</taxon>
        <taxon>Magnoliopsida</taxon>
        <taxon>eudicotyledons</taxon>
        <taxon>Gunneridae</taxon>
        <taxon>Pentapetalae</taxon>
        <taxon>rosids</taxon>
        <taxon>fabids</taxon>
        <taxon>Fagales</taxon>
        <taxon>Myricaceae</taxon>
        <taxon>Morella</taxon>
    </lineage>
</organism>
<dbReference type="OrthoDB" id="9999863at2759"/>
<evidence type="ECO:0000256" key="7">
    <source>
        <dbReference type="ARBA" id="ARBA00023136"/>
    </source>
</evidence>
<dbReference type="PANTHER" id="PTHR31064">
    <property type="entry name" value="POTASSIUM TRANSPORT PROTEIN DDB_G0292412-RELATED"/>
    <property type="match status" value="1"/>
</dbReference>
<keyword evidence="3" id="KW-0813">Transport</keyword>
<dbReference type="GO" id="GO:0005886">
    <property type="term" value="C:plasma membrane"/>
    <property type="evidence" value="ECO:0007669"/>
    <property type="project" value="TreeGrafter"/>
</dbReference>
<comment type="subcellular location">
    <subcellularLocation>
        <location evidence="1">Membrane</location>
        <topology evidence="1">Multi-pass membrane protein</topology>
    </subcellularLocation>
</comment>
<keyword evidence="7 8" id="KW-0472">Membrane</keyword>
<evidence type="ECO:0000313" key="10">
    <source>
        <dbReference type="Proteomes" id="UP000516437"/>
    </source>
</evidence>
<feature type="transmembrane region" description="Helical" evidence="8">
    <location>
        <begin position="340"/>
        <end position="358"/>
    </location>
</feature>
<accession>A0A6A1WPI4</accession>
<reference evidence="9 10" key="1">
    <citation type="journal article" date="2019" name="Plant Biotechnol. J.">
        <title>The red bayberry genome and genetic basis of sex determination.</title>
        <authorList>
            <person name="Jia H.M."/>
            <person name="Jia H.J."/>
            <person name="Cai Q.L."/>
            <person name="Wang Y."/>
            <person name="Zhao H.B."/>
            <person name="Yang W.F."/>
            <person name="Wang G.Y."/>
            <person name="Li Y.H."/>
            <person name="Zhan D.L."/>
            <person name="Shen Y.T."/>
            <person name="Niu Q.F."/>
            <person name="Chang L."/>
            <person name="Qiu J."/>
            <person name="Zhao L."/>
            <person name="Xie H.B."/>
            <person name="Fu W.Y."/>
            <person name="Jin J."/>
            <person name="Li X.W."/>
            <person name="Jiao Y."/>
            <person name="Zhou C.C."/>
            <person name="Tu T."/>
            <person name="Chai C.Y."/>
            <person name="Gao J.L."/>
            <person name="Fan L.J."/>
            <person name="van de Weg E."/>
            <person name="Wang J.Y."/>
            <person name="Gao Z.S."/>
        </authorList>
    </citation>
    <scope>NUCLEOTIDE SEQUENCE [LARGE SCALE GENOMIC DNA]</scope>
    <source>
        <tissue evidence="9">Leaves</tissue>
    </source>
</reference>
<feature type="transmembrane region" description="Helical" evidence="8">
    <location>
        <begin position="297"/>
        <end position="320"/>
    </location>
</feature>
<dbReference type="InterPro" id="IPR003445">
    <property type="entry name" value="Cat_transpt"/>
</dbReference>
<evidence type="ECO:0000256" key="8">
    <source>
        <dbReference type="SAM" id="Phobius"/>
    </source>
</evidence>
<evidence type="ECO:0000256" key="6">
    <source>
        <dbReference type="ARBA" id="ARBA00023065"/>
    </source>
</evidence>
<evidence type="ECO:0000256" key="4">
    <source>
        <dbReference type="ARBA" id="ARBA00022692"/>
    </source>
</evidence>
<evidence type="ECO:0000256" key="5">
    <source>
        <dbReference type="ARBA" id="ARBA00022989"/>
    </source>
</evidence>
<dbReference type="AlphaFoldDB" id="A0A6A1WPI4"/>
<dbReference type="GO" id="GO:0015081">
    <property type="term" value="F:sodium ion transmembrane transporter activity"/>
    <property type="evidence" value="ECO:0007669"/>
    <property type="project" value="TreeGrafter"/>
</dbReference>
<feature type="transmembrane region" description="Helical" evidence="8">
    <location>
        <begin position="370"/>
        <end position="396"/>
    </location>
</feature>
<evidence type="ECO:0000256" key="2">
    <source>
        <dbReference type="ARBA" id="ARBA00010864"/>
    </source>
</evidence>